<feature type="region of interest" description="Disordered" evidence="1">
    <location>
        <begin position="1"/>
        <end position="20"/>
    </location>
</feature>
<dbReference type="Proteomes" id="UP000297626">
    <property type="component" value="Unassembled WGS sequence"/>
</dbReference>
<keyword evidence="3" id="KW-1185">Reference proteome</keyword>
<protein>
    <submittedName>
        <fullName evidence="2">Uncharacterized protein</fullName>
    </submittedName>
</protein>
<feature type="compositionally biased region" description="Low complexity" evidence="1">
    <location>
        <begin position="1"/>
        <end position="15"/>
    </location>
</feature>
<dbReference type="EMBL" id="SOHN01000008">
    <property type="protein sequence ID" value="TFD89786.1"/>
    <property type="molecule type" value="Genomic_DNA"/>
</dbReference>
<name>A0A4R9BSV4_9MICO</name>
<gene>
    <name evidence="2" type="ORF">E3T51_03445</name>
</gene>
<evidence type="ECO:0000256" key="1">
    <source>
        <dbReference type="SAM" id="MobiDB-lite"/>
    </source>
</evidence>
<sequence length="106" mass="11048">MATTTETESTPPSTTILPGRNRVNSSLIEFGIAPTFSDHSIRLIRVIGQDATVRKVLLAGGGLVAVAALKVVLKDPAVGEPVAKWLRDLAATTKSIGNVVDQLAAT</sequence>
<comment type="caution">
    <text evidence="2">The sequence shown here is derived from an EMBL/GenBank/DDBJ whole genome shotgun (WGS) entry which is preliminary data.</text>
</comment>
<organism evidence="2 3">
    <name type="scientific">Cryobacterium serini</name>
    <dbReference type="NCBI Taxonomy" id="1259201"/>
    <lineage>
        <taxon>Bacteria</taxon>
        <taxon>Bacillati</taxon>
        <taxon>Actinomycetota</taxon>
        <taxon>Actinomycetes</taxon>
        <taxon>Micrococcales</taxon>
        <taxon>Microbacteriaceae</taxon>
        <taxon>Cryobacterium</taxon>
    </lineage>
</organism>
<dbReference type="RefSeq" id="WP_206751171.1">
    <property type="nucleotide sequence ID" value="NZ_SOHN01000008.1"/>
</dbReference>
<accession>A0A4R9BSV4</accession>
<evidence type="ECO:0000313" key="3">
    <source>
        <dbReference type="Proteomes" id="UP000297626"/>
    </source>
</evidence>
<reference evidence="2 3" key="1">
    <citation type="submission" date="2019-03" db="EMBL/GenBank/DDBJ databases">
        <title>Genomics of glacier-inhabiting Cryobacterium strains.</title>
        <authorList>
            <person name="Liu Q."/>
            <person name="Xin Y.-H."/>
        </authorList>
    </citation>
    <scope>NUCLEOTIDE SEQUENCE [LARGE SCALE GENOMIC DNA]</scope>
    <source>
        <strain evidence="2 3">Sr54</strain>
    </source>
</reference>
<evidence type="ECO:0000313" key="2">
    <source>
        <dbReference type="EMBL" id="TFD89786.1"/>
    </source>
</evidence>
<dbReference type="AlphaFoldDB" id="A0A4R9BSV4"/>
<proteinExistence type="predicted"/>